<accession>A0A4Q1JQ39</accession>
<keyword evidence="1" id="KW-1133">Transmembrane helix</keyword>
<reference evidence="2 3" key="1">
    <citation type="submission" date="2019-01" db="EMBL/GenBank/DDBJ databases">
        <title>Ancylomarina salipaludis sp. nov., isolated from a salt marsh.</title>
        <authorList>
            <person name="Yoon J.-H."/>
        </authorList>
    </citation>
    <scope>NUCLEOTIDE SEQUENCE [LARGE SCALE GENOMIC DNA]</scope>
    <source>
        <strain evidence="2 3">SHSM-M15</strain>
    </source>
</reference>
<dbReference type="RefSeq" id="WP_129251968.1">
    <property type="nucleotide sequence ID" value="NZ_SAXA01000001.1"/>
</dbReference>
<evidence type="ECO:0000313" key="3">
    <source>
        <dbReference type="Proteomes" id="UP000289703"/>
    </source>
</evidence>
<feature type="transmembrane region" description="Helical" evidence="1">
    <location>
        <begin position="286"/>
        <end position="304"/>
    </location>
</feature>
<feature type="transmembrane region" description="Helical" evidence="1">
    <location>
        <begin position="6"/>
        <end position="24"/>
    </location>
</feature>
<organism evidence="2 3">
    <name type="scientific">Ancylomarina salipaludis</name>
    <dbReference type="NCBI Taxonomy" id="2501299"/>
    <lineage>
        <taxon>Bacteria</taxon>
        <taxon>Pseudomonadati</taxon>
        <taxon>Bacteroidota</taxon>
        <taxon>Bacteroidia</taxon>
        <taxon>Marinilabiliales</taxon>
        <taxon>Marinifilaceae</taxon>
        <taxon>Ancylomarina</taxon>
    </lineage>
</organism>
<gene>
    <name evidence="2" type="ORF">EO244_00730</name>
</gene>
<dbReference type="OrthoDB" id="1112074at2"/>
<keyword evidence="1" id="KW-0812">Transmembrane</keyword>
<dbReference type="AlphaFoldDB" id="A0A4Q1JQ39"/>
<proteinExistence type="predicted"/>
<evidence type="ECO:0000256" key="1">
    <source>
        <dbReference type="SAM" id="Phobius"/>
    </source>
</evidence>
<feature type="transmembrane region" description="Helical" evidence="1">
    <location>
        <begin position="176"/>
        <end position="201"/>
    </location>
</feature>
<feature type="transmembrane region" description="Helical" evidence="1">
    <location>
        <begin position="80"/>
        <end position="97"/>
    </location>
</feature>
<dbReference type="EMBL" id="SAXA01000001">
    <property type="protein sequence ID" value="RXQ97446.1"/>
    <property type="molecule type" value="Genomic_DNA"/>
</dbReference>
<feature type="transmembrane region" description="Helical" evidence="1">
    <location>
        <begin position="213"/>
        <end position="235"/>
    </location>
</feature>
<dbReference type="Proteomes" id="UP000289703">
    <property type="component" value="Unassembled WGS sequence"/>
</dbReference>
<feature type="transmembrane region" description="Helical" evidence="1">
    <location>
        <begin position="310"/>
        <end position="327"/>
    </location>
</feature>
<dbReference type="Pfam" id="PF14897">
    <property type="entry name" value="EpsG"/>
    <property type="match status" value="1"/>
</dbReference>
<sequence>MDYYDLFNWILIGCIILSCLALMFSHKSYEESVVSKVLILSFCLLCIFYWGVRPSFVGTDTGYYIRRFNFAISYSSLGDYFNYISGDYFFGFIVYYISRLGSITFYFISIAFFTMLGFYVFFMKLARYHTHAILALLMVASMFSFPGMLSNIIRNGLAISFFLPCTYYTLQKDYKYAVLWGLASILSHESILLPIIGLLVIHFVRLPLKYYLLGYLACSLMAFANIGLHSFGFIFDFDIEKLNHYMNAEIDIYKVGFRIDFYLFNTLFLLVFLALRNSSIAFDRYLKLYIFLSSVFFLCFHIPFSDRFGIYSWVFIPIVLFLGTEHYNPKFRFAFSTLATFMLYFINQLVYMYMNVPTPDN</sequence>
<feature type="transmembrane region" description="Helical" evidence="1">
    <location>
        <begin position="255"/>
        <end position="274"/>
    </location>
</feature>
<evidence type="ECO:0000313" key="2">
    <source>
        <dbReference type="EMBL" id="RXQ97446.1"/>
    </source>
</evidence>
<name>A0A4Q1JQ39_9BACT</name>
<feature type="transmembrane region" description="Helical" evidence="1">
    <location>
        <begin position="334"/>
        <end position="354"/>
    </location>
</feature>
<feature type="transmembrane region" description="Helical" evidence="1">
    <location>
        <begin position="104"/>
        <end position="122"/>
    </location>
</feature>
<feature type="transmembrane region" description="Helical" evidence="1">
    <location>
        <begin position="33"/>
        <end position="52"/>
    </location>
</feature>
<comment type="caution">
    <text evidence="2">The sequence shown here is derived from an EMBL/GenBank/DDBJ whole genome shotgun (WGS) entry which is preliminary data.</text>
</comment>
<protein>
    <submittedName>
        <fullName evidence="2">EpsG family protein</fullName>
    </submittedName>
</protein>
<dbReference type="InterPro" id="IPR049458">
    <property type="entry name" value="EpsG-like"/>
</dbReference>
<keyword evidence="1" id="KW-0472">Membrane</keyword>
<keyword evidence="3" id="KW-1185">Reference proteome</keyword>